<evidence type="ECO:0000313" key="2">
    <source>
        <dbReference type="EMBL" id="PIP60668.1"/>
    </source>
</evidence>
<protein>
    <submittedName>
        <fullName evidence="2">Uncharacterized protein</fullName>
    </submittedName>
</protein>
<dbReference type="EMBL" id="PCSZ01000039">
    <property type="protein sequence ID" value="PIP60668.1"/>
    <property type="molecule type" value="Genomic_DNA"/>
</dbReference>
<dbReference type="AlphaFoldDB" id="A0A2H0BUK2"/>
<sequence>MSKRYLNLRDATAIVDTMEAIIEFLPEKDRSSYEKTIIAVREGNPPPSERLAEIAKNIGAITWPARQAFGHFLQGIGSELEWEAVCAAVRPTTRLLLQKIRESVDAQNLDQVLASDDAGYLIHPEQDMEIRMAREEVRLTLWEEHGDQLKPMIQEAYIELEAIKKRLKSLRDQAMSMKSAQQDSLLRKIESFEDRIYFGGEAIPLEVLEMELKFDIEDAVLPPSDTTLAE</sequence>
<evidence type="ECO:0000256" key="1">
    <source>
        <dbReference type="SAM" id="Coils"/>
    </source>
</evidence>
<organism evidence="2 3">
    <name type="scientific">Candidatus Uhrbacteria bacterium CG22_combo_CG10-13_8_21_14_all_47_17</name>
    <dbReference type="NCBI Taxonomy" id="1975041"/>
    <lineage>
        <taxon>Bacteria</taxon>
        <taxon>Candidatus Uhriibacteriota</taxon>
    </lineage>
</organism>
<keyword evidence="1" id="KW-0175">Coiled coil</keyword>
<reference evidence="2 3" key="1">
    <citation type="submission" date="2017-09" db="EMBL/GenBank/DDBJ databases">
        <title>Depth-based differentiation of microbial function through sediment-hosted aquifers and enrichment of novel symbionts in the deep terrestrial subsurface.</title>
        <authorList>
            <person name="Probst A.J."/>
            <person name="Ladd B."/>
            <person name="Jarett J.K."/>
            <person name="Geller-Mcgrath D.E."/>
            <person name="Sieber C.M."/>
            <person name="Emerson J.B."/>
            <person name="Anantharaman K."/>
            <person name="Thomas B.C."/>
            <person name="Malmstrom R."/>
            <person name="Stieglmeier M."/>
            <person name="Klingl A."/>
            <person name="Woyke T."/>
            <person name="Ryan C.M."/>
            <person name="Banfield J.F."/>
        </authorList>
    </citation>
    <scope>NUCLEOTIDE SEQUENCE [LARGE SCALE GENOMIC DNA]</scope>
    <source>
        <strain evidence="2">CG22_combo_CG10-13_8_21_14_all_47_17</strain>
    </source>
</reference>
<evidence type="ECO:0000313" key="3">
    <source>
        <dbReference type="Proteomes" id="UP000231581"/>
    </source>
</evidence>
<dbReference type="Proteomes" id="UP000231581">
    <property type="component" value="Unassembled WGS sequence"/>
</dbReference>
<proteinExistence type="predicted"/>
<comment type="caution">
    <text evidence="2">The sequence shown here is derived from an EMBL/GenBank/DDBJ whole genome shotgun (WGS) entry which is preliminary data.</text>
</comment>
<feature type="coiled-coil region" evidence="1">
    <location>
        <begin position="153"/>
        <end position="180"/>
    </location>
</feature>
<accession>A0A2H0BUK2</accession>
<name>A0A2H0BUK2_9BACT</name>
<gene>
    <name evidence="2" type="ORF">COX00_01755</name>
</gene>